<dbReference type="AlphaFoldDB" id="A0AAV1XGL6"/>
<reference evidence="2 3" key="1">
    <citation type="submission" date="2024-03" db="EMBL/GenBank/DDBJ databases">
        <authorList>
            <person name="Martinez-Hernandez J."/>
        </authorList>
    </citation>
    <scope>NUCLEOTIDE SEQUENCE [LARGE SCALE GENOMIC DNA]</scope>
</reference>
<dbReference type="PANTHER" id="PTHR33929:SF4">
    <property type="entry name" value="MEMBRANE-ASSOCIATED KINASE REGULATOR 5"/>
    <property type="match status" value="1"/>
</dbReference>
<evidence type="ECO:0000313" key="2">
    <source>
        <dbReference type="EMBL" id="CAL0320483.1"/>
    </source>
</evidence>
<feature type="compositionally biased region" description="Basic and acidic residues" evidence="1">
    <location>
        <begin position="130"/>
        <end position="143"/>
    </location>
</feature>
<organism evidence="2 3">
    <name type="scientific">Lupinus luteus</name>
    <name type="common">European yellow lupine</name>
    <dbReference type="NCBI Taxonomy" id="3873"/>
    <lineage>
        <taxon>Eukaryota</taxon>
        <taxon>Viridiplantae</taxon>
        <taxon>Streptophyta</taxon>
        <taxon>Embryophyta</taxon>
        <taxon>Tracheophyta</taxon>
        <taxon>Spermatophyta</taxon>
        <taxon>Magnoliopsida</taxon>
        <taxon>eudicotyledons</taxon>
        <taxon>Gunneridae</taxon>
        <taxon>Pentapetalae</taxon>
        <taxon>rosids</taxon>
        <taxon>fabids</taxon>
        <taxon>Fabales</taxon>
        <taxon>Fabaceae</taxon>
        <taxon>Papilionoideae</taxon>
        <taxon>50 kb inversion clade</taxon>
        <taxon>genistoids sensu lato</taxon>
        <taxon>core genistoids</taxon>
        <taxon>Genisteae</taxon>
        <taxon>Lupinus</taxon>
    </lineage>
</organism>
<protein>
    <recommendedName>
        <fullName evidence="4">Membrane-associated kinase regulator 6</fullName>
    </recommendedName>
</protein>
<evidence type="ECO:0000256" key="1">
    <source>
        <dbReference type="SAM" id="MobiDB-lite"/>
    </source>
</evidence>
<proteinExistence type="predicted"/>
<keyword evidence="3" id="KW-1185">Reference proteome</keyword>
<comment type="caution">
    <text evidence="2">The sequence shown here is derived from an EMBL/GenBank/DDBJ whole genome shotgun (WGS) entry which is preliminary data.</text>
</comment>
<evidence type="ECO:0008006" key="4">
    <source>
        <dbReference type="Google" id="ProtNLM"/>
    </source>
</evidence>
<dbReference type="GO" id="GO:0005886">
    <property type="term" value="C:plasma membrane"/>
    <property type="evidence" value="ECO:0007669"/>
    <property type="project" value="InterPro"/>
</dbReference>
<accession>A0AAV1XGL6</accession>
<sequence>MDTLNFPKLWRNATTVPDFEQEQDSFFDLELTLHHRTNHLPQNITTLDTKSPCFNTEVPHKITLLSSISNNPISKRKILPIDPISTPKSSKIQQQLRVVKLNTEDCFQYSPTVTRDNSTRSFKSKLHNHHGSEEPEPKPERVSKDVVQKYLKLFKPLYVGFSKRNNDKMKFYGESASMASPLSSPFVGYVSSKKEKRGSFPAWLRGVSKHLRKSWSASTVAGVGFQANRSDDTLQQQNDGIQRLYRLLCAFREILF</sequence>
<name>A0AAV1XGL6_LUPLU</name>
<evidence type="ECO:0000313" key="3">
    <source>
        <dbReference type="Proteomes" id="UP001497480"/>
    </source>
</evidence>
<dbReference type="EMBL" id="CAXHTB010000015">
    <property type="protein sequence ID" value="CAL0320483.1"/>
    <property type="molecule type" value="Genomic_DNA"/>
</dbReference>
<gene>
    <name evidence="2" type="ORF">LLUT_LOCUS21543</name>
</gene>
<dbReference type="PANTHER" id="PTHR33929">
    <property type="entry name" value="MEMBRANE-ASSOCIATED KINASE REGULATOR 2-RELATED"/>
    <property type="match status" value="1"/>
</dbReference>
<dbReference type="InterPro" id="IPR039619">
    <property type="entry name" value="MAKR2/5"/>
</dbReference>
<dbReference type="Proteomes" id="UP001497480">
    <property type="component" value="Unassembled WGS sequence"/>
</dbReference>
<feature type="region of interest" description="Disordered" evidence="1">
    <location>
        <begin position="118"/>
        <end position="143"/>
    </location>
</feature>